<dbReference type="CDD" id="cd03224">
    <property type="entry name" value="ABC_TM1139_LivF_branched"/>
    <property type="match status" value="1"/>
</dbReference>
<keyword evidence="4" id="KW-0997">Cell inner membrane</keyword>
<keyword evidence="10" id="KW-1185">Reference proteome</keyword>
<dbReference type="SUPFAM" id="SSF52540">
    <property type="entry name" value="P-loop containing nucleoside triphosphate hydrolases"/>
    <property type="match status" value="1"/>
</dbReference>
<dbReference type="PANTHER" id="PTHR43820:SF5">
    <property type="entry name" value="HIGH-AFFINITY BRANCHED-CHAIN AMINO ACID TRANSPORT ATP-BINDING PROTEIN"/>
    <property type="match status" value="1"/>
</dbReference>
<feature type="domain" description="ABC transporter" evidence="8">
    <location>
        <begin position="4"/>
        <end position="233"/>
    </location>
</feature>
<evidence type="ECO:0000256" key="6">
    <source>
        <dbReference type="ARBA" id="ARBA00022840"/>
    </source>
</evidence>
<dbReference type="Proteomes" id="UP000270342">
    <property type="component" value="Unassembled WGS sequence"/>
</dbReference>
<dbReference type="GO" id="GO:0005524">
    <property type="term" value="F:ATP binding"/>
    <property type="evidence" value="ECO:0007669"/>
    <property type="project" value="UniProtKB-KW"/>
</dbReference>
<keyword evidence="5" id="KW-0547">Nucleotide-binding</keyword>
<evidence type="ECO:0000256" key="4">
    <source>
        <dbReference type="ARBA" id="ARBA00022519"/>
    </source>
</evidence>
<accession>A0A494XRU2</accession>
<keyword evidence="6 9" id="KW-0067">ATP-binding</keyword>
<name>A0A494XRU2_9BURK</name>
<dbReference type="InterPro" id="IPR017871">
    <property type="entry name" value="ABC_transporter-like_CS"/>
</dbReference>
<dbReference type="Gene3D" id="3.40.50.300">
    <property type="entry name" value="P-loop containing nucleotide triphosphate hydrolases"/>
    <property type="match status" value="1"/>
</dbReference>
<dbReference type="OrthoDB" id="9776369at2"/>
<evidence type="ECO:0000313" key="9">
    <source>
        <dbReference type="EMBL" id="RKP53358.1"/>
    </source>
</evidence>
<keyword evidence="3" id="KW-1003">Cell membrane</keyword>
<dbReference type="GO" id="GO:0015658">
    <property type="term" value="F:branched-chain amino acid transmembrane transporter activity"/>
    <property type="evidence" value="ECO:0007669"/>
    <property type="project" value="TreeGrafter"/>
</dbReference>
<evidence type="ECO:0000256" key="7">
    <source>
        <dbReference type="ARBA" id="ARBA00022970"/>
    </source>
</evidence>
<dbReference type="PROSITE" id="PS50893">
    <property type="entry name" value="ABC_TRANSPORTER_2"/>
    <property type="match status" value="1"/>
</dbReference>
<proteinExistence type="inferred from homology"/>
<keyword evidence="7" id="KW-0029">Amino-acid transport</keyword>
<protein>
    <submittedName>
        <fullName evidence="9">ABC transporter ATP-binding protein</fullName>
    </submittedName>
</protein>
<dbReference type="EMBL" id="RBZU01000007">
    <property type="protein sequence ID" value="RKP53358.1"/>
    <property type="molecule type" value="Genomic_DNA"/>
</dbReference>
<dbReference type="PANTHER" id="PTHR43820">
    <property type="entry name" value="HIGH-AFFINITY BRANCHED-CHAIN AMINO ACID TRANSPORT ATP-BINDING PROTEIN LIVF"/>
    <property type="match status" value="1"/>
</dbReference>
<dbReference type="InterPro" id="IPR003593">
    <property type="entry name" value="AAA+_ATPase"/>
</dbReference>
<dbReference type="InterPro" id="IPR003439">
    <property type="entry name" value="ABC_transporter-like_ATP-bd"/>
</dbReference>
<evidence type="ECO:0000313" key="10">
    <source>
        <dbReference type="Proteomes" id="UP000270342"/>
    </source>
</evidence>
<dbReference type="RefSeq" id="WP_121087987.1">
    <property type="nucleotide sequence ID" value="NZ_RBZU01000007.1"/>
</dbReference>
<sequence>MTALKVRGLEAQHGLLKAVRGVDLDLQDGERLALVGANGAGKTTLLRTLAGIHRASAGTIEFDGVDVTSTPAHRRASMGIALVPEGRRLFGSLSVIENLRVASAANRKGAWNVDTVLDAFPQLKPKIKAAAGSLSGGQQQAVAIGRALMTNPRLLLLDEVSLGLSPAAVQGVYESLATVVKQRTTLILVEQDLQRTFDFAERIVCMLEGGVVATGRTDQMTRDEVMGYYFGHRVRKESEAHA</sequence>
<dbReference type="InterPro" id="IPR027417">
    <property type="entry name" value="P-loop_NTPase"/>
</dbReference>
<dbReference type="GO" id="GO:0016887">
    <property type="term" value="F:ATP hydrolysis activity"/>
    <property type="evidence" value="ECO:0007669"/>
    <property type="project" value="InterPro"/>
</dbReference>
<dbReference type="InterPro" id="IPR052156">
    <property type="entry name" value="BCAA_Transport_ATP-bd_LivF"/>
</dbReference>
<dbReference type="Pfam" id="PF00005">
    <property type="entry name" value="ABC_tran"/>
    <property type="match status" value="1"/>
</dbReference>
<reference evidence="9 10" key="1">
    <citation type="submission" date="2018-10" db="EMBL/GenBank/DDBJ databases">
        <title>Robbsia sp. DHC34, isolated from soil.</title>
        <authorList>
            <person name="Gao Z.-H."/>
            <person name="Qiu L.-H."/>
        </authorList>
    </citation>
    <scope>NUCLEOTIDE SEQUENCE [LARGE SCALE GENOMIC DNA]</scope>
    <source>
        <strain evidence="9 10">DHC34</strain>
    </source>
</reference>
<keyword evidence="2" id="KW-0813">Transport</keyword>
<dbReference type="SMART" id="SM00382">
    <property type="entry name" value="AAA"/>
    <property type="match status" value="1"/>
</dbReference>
<evidence type="ECO:0000256" key="5">
    <source>
        <dbReference type="ARBA" id="ARBA00022741"/>
    </source>
</evidence>
<dbReference type="PROSITE" id="PS00211">
    <property type="entry name" value="ABC_TRANSPORTER_1"/>
    <property type="match status" value="1"/>
</dbReference>
<organism evidence="9 10">
    <name type="scientific">Pararobbsia silviterrae</name>
    <dbReference type="NCBI Taxonomy" id="1792498"/>
    <lineage>
        <taxon>Bacteria</taxon>
        <taxon>Pseudomonadati</taxon>
        <taxon>Pseudomonadota</taxon>
        <taxon>Betaproteobacteria</taxon>
        <taxon>Burkholderiales</taxon>
        <taxon>Burkholderiaceae</taxon>
        <taxon>Pararobbsia</taxon>
    </lineage>
</organism>
<evidence type="ECO:0000259" key="8">
    <source>
        <dbReference type="PROSITE" id="PS50893"/>
    </source>
</evidence>
<evidence type="ECO:0000256" key="3">
    <source>
        <dbReference type="ARBA" id="ARBA00022475"/>
    </source>
</evidence>
<keyword evidence="4" id="KW-0472">Membrane</keyword>
<evidence type="ECO:0000256" key="2">
    <source>
        <dbReference type="ARBA" id="ARBA00022448"/>
    </source>
</evidence>
<dbReference type="GO" id="GO:0015807">
    <property type="term" value="P:L-amino acid transport"/>
    <property type="evidence" value="ECO:0007669"/>
    <property type="project" value="TreeGrafter"/>
</dbReference>
<evidence type="ECO:0000256" key="1">
    <source>
        <dbReference type="ARBA" id="ARBA00005417"/>
    </source>
</evidence>
<dbReference type="AlphaFoldDB" id="A0A494XRU2"/>
<gene>
    <name evidence="9" type="ORF">D7S86_16700</name>
</gene>
<comment type="similarity">
    <text evidence="1">Belongs to the ABC transporter superfamily.</text>
</comment>
<comment type="caution">
    <text evidence="9">The sequence shown here is derived from an EMBL/GenBank/DDBJ whole genome shotgun (WGS) entry which is preliminary data.</text>
</comment>